<dbReference type="Pfam" id="PF00528">
    <property type="entry name" value="BPD_transp_1"/>
    <property type="match status" value="1"/>
</dbReference>
<keyword evidence="6 7" id="KW-0472">Membrane</keyword>
<evidence type="ECO:0000256" key="7">
    <source>
        <dbReference type="RuleBase" id="RU363032"/>
    </source>
</evidence>
<name>A0A936YUX0_9HYPH</name>
<evidence type="ECO:0000313" key="10">
    <source>
        <dbReference type="Proteomes" id="UP000633219"/>
    </source>
</evidence>
<feature type="transmembrane region" description="Helical" evidence="7">
    <location>
        <begin position="21"/>
        <end position="44"/>
    </location>
</feature>
<protein>
    <submittedName>
        <fullName evidence="9">ABC transporter permease</fullName>
    </submittedName>
</protein>
<organism evidence="9 10">
    <name type="scientific">Rhizobium setariae</name>
    <dbReference type="NCBI Taxonomy" id="2801340"/>
    <lineage>
        <taxon>Bacteria</taxon>
        <taxon>Pseudomonadati</taxon>
        <taxon>Pseudomonadota</taxon>
        <taxon>Alphaproteobacteria</taxon>
        <taxon>Hyphomicrobiales</taxon>
        <taxon>Rhizobiaceae</taxon>
        <taxon>Rhizobium/Agrobacterium group</taxon>
        <taxon>Rhizobium</taxon>
    </lineage>
</organism>
<comment type="caution">
    <text evidence="9">The sequence shown here is derived from an EMBL/GenBank/DDBJ whole genome shotgun (WGS) entry which is preliminary data.</text>
</comment>
<dbReference type="PROSITE" id="PS50928">
    <property type="entry name" value="ABC_TM1"/>
    <property type="match status" value="1"/>
</dbReference>
<evidence type="ECO:0000256" key="4">
    <source>
        <dbReference type="ARBA" id="ARBA00022692"/>
    </source>
</evidence>
<feature type="transmembrane region" description="Helical" evidence="7">
    <location>
        <begin position="90"/>
        <end position="115"/>
    </location>
</feature>
<dbReference type="EMBL" id="JAEQNC010000008">
    <property type="protein sequence ID" value="MBL0373512.1"/>
    <property type="molecule type" value="Genomic_DNA"/>
</dbReference>
<keyword evidence="3" id="KW-1003">Cell membrane</keyword>
<keyword evidence="5 7" id="KW-1133">Transmembrane helix</keyword>
<evidence type="ECO:0000313" key="9">
    <source>
        <dbReference type="EMBL" id="MBL0373512.1"/>
    </source>
</evidence>
<dbReference type="Gene3D" id="1.10.3720.10">
    <property type="entry name" value="MetI-like"/>
    <property type="match status" value="1"/>
</dbReference>
<dbReference type="RefSeq" id="WP_201660086.1">
    <property type="nucleotide sequence ID" value="NZ_JAEQNC010000008.1"/>
</dbReference>
<evidence type="ECO:0000259" key="8">
    <source>
        <dbReference type="PROSITE" id="PS50928"/>
    </source>
</evidence>
<dbReference type="SUPFAM" id="SSF161098">
    <property type="entry name" value="MetI-like"/>
    <property type="match status" value="1"/>
</dbReference>
<keyword evidence="10" id="KW-1185">Reference proteome</keyword>
<feature type="transmembrane region" description="Helical" evidence="7">
    <location>
        <begin position="136"/>
        <end position="164"/>
    </location>
</feature>
<dbReference type="GO" id="GO:0055085">
    <property type="term" value="P:transmembrane transport"/>
    <property type="evidence" value="ECO:0007669"/>
    <property type="project" value="InterPro"/>
</dbReference>
<evidence type="ECO:0000256" key="5">
    <source>
        <dbReference type="ARBA" id="ARBA00022989"/>
    </source>
</evidence>
<dbReference type="PANTHER" id="PTHR43386">
    <property type="entry name" value="OLIGOPEPTIDE TRANSPORT SYSTEM PERMEASE PROTEIN APPC"/>
    <property type="match status" value="1"/>
</dbReference>
<dbReference type="PANTHER" id="PTHR43386:SF25">
    <property type="entry name" value="PEPTIDE ABC TRANSPORTER PERMEASE PROTEIN"/>
    <property type="match status" value="1"/>
</dbReference>
<keyword evidence="2 7" id="KW-0813">Transport</keyword>
<keyword evidence="4 7" id="KW-0812">Transmembrane</keyword>
<dbReference type="InterPro" id="IPR050366">
    <property type="entry name" value="BP-dependent_transpt_permease"/>
</dbReference>
<gene>
    <name evidence="9" type="ORF">JJB09_15895</name>
</gene>
<dbReference type="AlphaFoldDB" id="A0A936YUX0"/>
<sequence>MSVVSEIALSKKSAAAEPIPLLVKLSILFTLLLIFCTIFAQWIMPYPVTGTDLLNRFAPPVLFGGNWAHPFGTDNLGRDMLSLVLRAVQVSFVIAFIGTIGGAIAGTILGLIAAWSGGIIDDIIGIFVDFQATMPFLVLALALLAVLPNANMTLFIIIMCIYGWERYTRLARSVALAAKESTFVQALAVTGTPSWRIYSLHILPNAMGVLLVNMSLNFPATILAETSLNFLGIGIQPPDTSLGVLMGIGRNHIYNAPWLALIPGLIILLATLSVSIIGDWLRDKIDQN</sequence>
<feature type="domain" description="ABC transmembrane type-1" evidence="8">
    <location>
        <begin position="88"/>
        <end position="278"/>
    </location>
</feature>
<dbReference type="Proteomes" id="UP000633219">
    <property type="component" value="Unassembled WGS sequence"/>
</dbReference>
<dbReference type="CDD" id="cd06261">
    <property type="entry name" value="TM_PBP2"/>
    <property type="match status" value="1"/>
</dbReference>
<reference evidence="9" key="1">
    <citation type="submission" date="2021-01" db="EMBL/GenBank/DDBJ databases">
        <title>Rhizobium sp. strain KVB221 16S ribosomal RNA gene Genome sequencing and assembly.</title>
        <authorList>
            <person name="Kang M."/>
        </authorList>
    </citation>
    <scope>NUCLEOTIDE SEQUENCE</scope>
    <source>
        <strain evidence="9">KVB221</strain>
    </source>
</reference>
<dbReference type="InterPro" id="IPR000515">
    <property type="entry name" value="MetI-like"/>
</dbReference>
<proteinExistence type="inferred from homology"/>
<dbReference type="GO" id="GO:0005886">
    <property type="term" value="C:plasma membrane"/>
    <property type="evidence" value="ECO:0007669"/>
    <property type="project" value="UniProtKB-SubCell"/>
</dbReference>
<dbReference type="InterPro" id="IPR035906">
    <property type="entry name" value="MetI-like_sf"/>
</dbReference>
<feature type="transmembrane region" description="Helical" evidence="7">
    <location>
        <begin position="258"/>
        <end position="281"/>
    </location>
</feature>
<comment type="similarity">
    <text evidence="7">Belongs to the binding-protein-dependent transport system permease family.</text>
</comment>
<evidence type="ECO:0000256" key="1">
    <source>
        <dbReference type="ARBA" id="ARBA00004651"/>
    </source>
</evidence>
<accession>A0A936YUX0</accession>
<evidence type="ECO:0000256" key="6">
    <source>
        <dbReference type="ARBA" id="ARBA00023136"/>
    </source>
</evidence>
<comment type="subcellular location">
    <subcellularLocation>
        <location evidence="1 7">Cell membrane</location>
        <topology evidence="1 7">Multi-pass membrane protein</topology>
    </subcellularLocation>
</comment>
<evidence type="ECO:0000256" key="2">
    <source>
        <dbReference type="ARBA" id="ARBA00022448"/>
    </source>
</evidence>
<evidence type="ECO:0000256" key="3">
    <source>
        <dbReference type="ARBA" id="ARBA00022475"/>
    </source>
</evidence>